<keyword evidence="2" id="KW-1185">Reference proteome</keyword>
<organism evidence="1 2">
    <name type="scientific">Buddleja alternifolia</name>
    <dbReference type="NCBI Taxonomy" id="168488"/>
    <lineage>
        <taxon>Eukaryota</taxon>
        <taxon>Viridiplantae</taxon>
        <taxon>Streptophyta</taxon>
        <taxon>Embryophyta</taxon>
        <taxon>Tracheophyta</taxon>
        <taxon>Spermatophyta</taxon>
        <taxon>Magnoliopsida</taxon>
        <taxon>eudicotyledons</taxon>
        <taxon>Gunneridae</taxon>
        <taxon>Pentapetalae</taxon>
        <taxon>asterids</taxon>
        <taxon>lamiids</taxon>
        <taxon>Lamiales</taxon>
        <taxon>Scrophulariaceae</taxon>
        <taxon>Buddlejeae</taxon>
        <taxon>Buddleja</taxon>
    </lineage>
</organism>
<dbReference type="Proteomes" id="UP000826271">
    <property type="component" value="Unassembled WGS sequence"/>
</dbReference>
<sequence length="310" mass="35120">MFALYHIVEIIADLVPTPFICFECCVPLCKSVPLSQYDFGLDYVDFDVWVGGVIEWIPRVRYFGGRRVLCPNENLDEIFHHDFAKIYNKAGGKALNFRVYYCLGRKTLDKGIWECTGDAGIRELQREYRGKRAIPIYIIDWIEPIVAIDPQGKEFNVSEQMPVIGYVADPEINENTELHGEGPEINGINTIIPVEESEIYTEPPGEGPECAIKVQYHRLYDYCATVVKHNPTSNLIVQVDRNLNPPVLQKMYFCLAAMREGFLAGCRPIIGLDGCFLKGIYKGQLLTAIGRDGNDNIFPIAIAYVEIEKE</sequence>
<protein>
    <submittedName>
        <fullName evidence="1">Uncharacterized protein</fullName>
    </submittedName>
</protein>
<dbReference type="AlphaFoldDB" id="A0AAV6YHM0"/>
<dbReference type="EMBL" id="WHWC01000001">
    <property type="protein sequence ID" value="KAG8390915.1"/>
    <property type="molecule type" value="Genomic_DNA"/>
</dbReference>
<proteinExistence type="predicted"/>
<comment type="caution">
    <text evidence="1">The sequence shown here is derived from an EMBL/GenBank/DDBJ whole genome shotgun (WGS) entry which is preliminary data.</text>
</comment>
<name>A0AAV6YHM0_9LAMI</name>
<evidence type="ECO:0000313" key="2">
    <source>
        <dbReference type="Proteomes" id="UP000826271"/>
    </source>
</evidence>
<accession>A0AAV6YHM0</accession>
<dbReference type="PANTHER" id="PTHR31973:SF187">
    <property type="entry name" value="MUTATOR TRANSPOSASE MUDRA PROTEIN"/>
    <property type="match status" value="1"/>
</dbReference>
<evidence type="ECO:0000313" key="1">
    <source>
        <dbReference type="EMBL" id="KAG8390915.1"/>
    </source>
</evidence>
<reference evidence="1" key="1">
    <citation type="submission" date="2019-10" db="EMBL/GenBank/DDBJ databases">
        <authorList>
            <person name="Zhang R."/>
            <person name="Pan Y."/>
            <person name="Wang J."/>
            <person name="Ma R."/>
            <person name="Yu S."/>
        </authorList>
    </citation>
    <scope>NUCLEOTIDE SEQUENCE</scope>
    <source>
        <strain evidence="1">LA-IB0</strain>
        <tissue evidence="1">Leaf</tissue>
    </source>
</reference>
<gene>
    <name evidence="1" type="ORF">BUALT_Bualt01G0133200</name>
</gene>
<dbReference type="PANTHER" id="PTHR31973">
    <property type="entry name" value="POLYPROTEIN, PUTATIVE-RELATED"/>
    <property type="match status" value="1"/>
</dbReference>